<keyword evidence="2" id="KW-1185">Reference proteome</keyword>
<dbReference type="Proteomes" id="UP000198432">
    <property type="component" value="Unassembled WGS sequence"/>
</dbReference>
<name>A0A239IGJ9_9BACT</name>
<gene>
    <name evidence="1" type="ORF">SAMN06296052_11737</name>
</gene>
<accession>A0A239IGJ9</accession>
<evidence type="ECO:0000313" key="2">
    <source>
        <dbReference type="Proteomes" id="UP000198432"/>
    </source>
</evidence>
<sequence>MATQTFRTENQGYWRDRNKNGFPNHSRVYFVYEASYNANSNTVPLSHLIYIGEAGDVGGRTASHEKCTDWLKYVQKDNELCFSTACVQSQDRIRVEAAYIYKHKSPVNTEYKYVFPFDQTTVISTG</sequence>
<protein>
    <recommendedName>
        <fullName evidence="3">GIY-YIG domain-containing protein</fullName>
    </recommendedName>
</protein>
<reference evidence="2" key="1">
    <citation type="submission" date="2017-06" db="EMBL/GenBank/DDBJ databases">
        <authorList>
            <person name="Varghese N."/>
            <person name="Submissions S."/>
        </authorList>
    </citation>
    <scope>NUCLEOTIDE SEQUENCE [LARGE SCALE GENOMIC DNA]</scope>
    <source>
        <strain evidence="2">NKM1</strain>
    </source>
</reference>
<evidence type="ECO:0000313" key="1">
    <source>
        <dbReference type="EMBL" id="SNS92552.1"/>
    </source>
</evidence>
<dbReference type="EMBL" id="FZOQ01000017">
    <property type="protein sequence ID" value="SNS92552.1"/>
    <property type="molecule type" value="Genomic_DNA"/>
</dbReference>
<organism evidence="1 2">
    <name type="scientific">Pontibacter ummariensis</name>
    <dbReference type="NCBI Taxonomy" id="1610492"/>
    <lineage>
        <taxon>Bacteria</taxon>
        <taxon>Pseudomonadati</taxon>
        <taxon>Bacteroidota</taxon>
        <taxon>Cytophagia</taxon>
        <taxon>Cytophagales</taxon>
        <taxon>Hymenobacteraceae</taxon>
        <taxon>Pontibacter</taxon>
    </lineage>
</organism>
<proteinExistence type="predicted"/>
<dbReference type="AlphaFoldDB" id="A0A239IGJ9"/>
<evidence type="ECO:0008006" key="3">
    <source>
        <dbReference type="Google" id="ProtNLM"/>
    </source>
</evidence>